<dbReference type="Proteomes" id="UP000214720">
    <property type="component" value="Unassembled WGS sequence"/>
</dbReference>
<reference evidence="2" key="1">
    <citation type="submission" date="2017-01" db="EMBL/GenBank/DDBJ databases">
        <authorList>
            <person name="Mah S.A."/>
            <person name="Swanson W.J."/>
            <person name="Moy G.W."/>
            <person name="Vacquier V.D."/>
        </authorList>
    </citation>
    <scope>NUCLEOTIDE SEQUENCE</scope>
    <source>
        <strain evidence="2">PAMC 26633</strain>
    </source>
</reference>
<evidence type="ECO:0000259" key="1">
    <source>
        <dbReference type="Pfam" id="PF00535"/>
    </source>
</evidence>
<dbReference type="Gene3D" id="3.90.550.10">
    <property type="entry name" value="Spore Coat Polysaccharide Biosynthesis Protein SpsA, Chain A"/>
    <property type="match status" value="1"/>
</dbReference>
<accession>A0A226X6R8</accession>
<dbReference type="AlphaFoldDB" id="A0A226X6R8"/>
<proteinExistence type="predicted"/>
<sequence length="62" mass="6644">MLAVATVHPLLAEVIVVDNGSTDGTADIVRRFPSVRLITCPVNLGGYIARTAHQGRRSRTEA</sequence>
<protein>
    <recommendedName>
        <fullName evidence="1">Glycosyltransferase 2-like domain-containing protein</fullName>
    </recommendedName>
</protein>
<dbReference type="InterPro" id="IPR029044">
    <property type="entry name" value="Nucleotide-diphossugar_trans"/>
</dbReference>
<organism evidence="2">
    <name type="scientific">Caballeronia sordidicola</name>
    <name type="common">Burkholderia sordidicola</name>
    <dbReference type="NCBI Taxonomy" id="196367"/>
    <lineage>
        <taxon>Bacteria</taxon>
        <taxon>Pseudomonadati</taxon>
        <taxon>Pseudomonadota</taxon>
        <taxon>Betaproteobacteria</taxon>
        <taxon>Burkholderiales</taxon>
        <taxon>Burkholderiaceae</taxon>
        <taxon>Caballeronia</taxon>
    </lineage>
</organism>
<dbReference type="EMBL" id="MTHB01000049">
    <property type="protein sequence ID" value="OXC78839.1"/>
    <property type="molecule type" value="Genomic_DNA"/>
</dbReference>
<comment type="caution">
    <text evidence="2">The sequence shown here is derived from an EMBL/GenBank/DDBJ whole genome shotgun (WGS) entry which is preliminary data.</text>
</comment>
<dbReference type="Pfam" id="PF00535">
    <property type="entry name" value="Glycos_transf_2"/>
    <property type="match status" value="1"/>
</dbReference>
<name>A0A226X6R8_CABSO</name>
<dbReference type="InterPro" id="IPR001173">
    <property type="entry name" value="Glyco_trans_2-like"/>
</dbReference>
<feature type="domain" description="Glycosyltransferase 2-like" evidence="1">
    <location>
        <begin position="10"/>
        <end position="51"/>
    </location>
</feature>
<evidence type="ECO:0000313" key="2">
    <source>
        <dbReference type="EMBL" id="OXC78839.1"/>
    </source>
</evidence>
<gene>
    <name evidence="2" type="ORF">BSU04_09300</name>
</gene>
<dbReference type="SUPFAM" id="SSF53448">
    <property type="entry name" value="Nucleotide-diphospho-sugar transferases"/>
    <property type="match status" value="1"/>
</dbReference>